<dbReference type="Pfam" id="PF11810">
    <property type="entry name" value="DUF3332"/>
    <property type="match status" value="1"/>
</dbReference>
<protein>
    <recommendedName>
        <fullName evidence="4">DUF3332 domain-containing protein</fullName>
    </recommendedName>
</protein>
<evidence type="ECO:0008006" key="4">
    <source>
        <dbReference type="Google" id="ProtNLM"/>
    </source>
</evidence>
<evidence type="ECO:0000256" key="1">
    <source>
        <dbReference type="SAM" id="Phobius"/>
    </source>
</evidence>
<name>A0A410RLP3_CORCK</name>
<keyword evidence="1" id="KW-0812">Transmembrane</keyword>
<sequence>MVAAAFTRSPIPQEGFMKLRPSRWLGVLCAGVLMMHATGCFGSFKLTTKIWQFNKGISGNKFVQWLVFLVFIVVPVYEIGTLVDALVVNSIEFWTGNNPVSSVEGEDSNTRIVKLSPTDTLKMSRDVESGVMRLELQREGQEPVVRYFEPLEDGMVARDEAGALLIRAQGQADGAVKVTDATGSTVTVHARDAVDAARQLFLDGGAPALARFATHQGQLSQGMATLDTCTP</sequence>
<keyword evidence="1" id="KW-1133">Transmembrane helix</keyword>
<feature type="transmembrane region" description="Helical" evidence="1">
    <location>
        <begin position="24"/>
        <end position="44"/>
    </location>
</feature>
<keyword evidence="1" id="KW-0472">Membrane</keyword>
<feature type="transmembrane region" description="Helical" evidence="1">
    <location>
        <begin position="65"/>
        <end position="88"/>
    </location>
</feature>
<dbReference type="EMBL" id="CP034669">
    <property type="protein sequence ID" value="QAT82820.1"/>
    <property type="molecule type" value="Genomic_DNA"/>
</dbReference>
<accession>A0A410RLP3</accession>
<organism evidence="2 3">
    <name type="scientific">Corallococcus coralloides</name>
    <name type="common">Myxococcus coralloides</name>
    <dbReference type="NCBI Taxonomy" id="184914"/>
    <lineage>
        <taxon>Bacteria</taxon>
        <taxon>Pseudomonadati</taxon>
        <taxon>Myxococcota</taxon>
        <taxon>Myxococcia</taxon>
        <taxon>Myxococcales</taxon>
        <taxon>Cystobacterineae</taxon>
        <taxon>Myxococcaceae</taxon>
        <taxon>Corallococcus</taxon>
    </lineage>
</organism>
<evidence type="ECO:0000313" key="3">
    <source>
        <dbReference type="Proteomes" id="UP000288758"/>
    </source>
</evidence>
<gene>
    <name evidence="2" type="ORF">EJ065_1216</name>
</gene>
<evidence type="ECO:0000313" key="2">
    <source>
        <dbReference type="EMBL" id="QAT82820.1"/>
    </source>
</evidence>
<reference evidence="2 3" key="1">
    <citation type="submission" date="2018-12" db="EMBL/GenBank/DDBJ databases">
        <title>Complete Genome Sequence of the Corallopyronin A producing Myxobacterium Corallococcus coralloides B035.</title>
        <authorList>
            <person name="Bouhired S.M."/>
            <person name="Rupp O."/>
            <person name="Blom J."/>
            <person name="Schaeberle T.F."/>
            <person name="Kehraus S."/>
            <person name="Schiefer A."/>
            <person name="Pfarr K."/>
            <person name="Goesmann A."/>
            <person name="Hoerauf A."/>
            <person name="Koenig G.M."/>
        </authorList>
    </citation>
    <scope>NUCLEOTIDE SEQUENCE [LARGE SCALE GENOMIC DNA]</scope>
    <source>
        <strain evidence="2 3">B035</strain>
    </source>
</reference>
<dbReference type="InterPro" id="IPR021768">
    <property type="entry name" value="DUF3332"/>
</dbReference>
<dbReference type="AlphaFoldDB" id="A0A410RLP3"/>
<dbReference type="Proteomes" id="UP000288758">
    <property type="component" value="Chromosome"/>
</dbReference>
<proteinExistence type="predicted"/>